<feature type="domain" description="Interleukin-4 inducing immunoglobulin-binding" evidence="2">
    <location>
        <begin position="56"/>
        <end position="143"/>
    </location>
</feature>
<dbReference type="InterPro" id="IPR041305">
    <property type="entry name" value="IL4_i_Ig"/>
</dbReference>
<dbReference type="SUPFAM" id="SSF49695">
    <property type="entry name" value="gamma-Crystallin-like"/>
    <property type="match status" value="1"/>
</dbReference>
<reference evidence="3" key="1">
    <citation type="submission" date="2019-07" db="EMBL/GenBank/DDBJ databases">
        <title>Annotation for the trematode Paragonimus miyazaki's.</title>
        <authorList>
            <person name="Choi Y.-J."/>
        </authorList>
    </citation>
    <scope>NUCLEOTIDE SEQUENCE</scope>
    <source>
        <strain evidence="3">Japan</strain>
    </source>
</reference>
<accession>A0A8S9Z560</accession>
<dbReference type="Gene3D" id="2.60.20.10">
    <property type="entry name" value="Crystallins"/>
    <property type="match status" value="1"/>
</dbReference>
<comment type="caution">
    <text evidence="3">The sequence shown here is derived from an EMBL/GenBank/DDBJ whole genome shotgun (WGS) entry which is preliminary data.</text>
</comment>
<dbReference type="Pfam" id="PF18258">
    <property type="entry name" value="IL4_i_Ig"/>
    <property type="match status" value="1"/>
</dbReference>
<proteinExistence type="predicted"/>
<evidence type="ECO:0000313" key="3">
    <source>
        <dbReference type="EMBL" id="KAF7260750.1"/>
    </source>
</evidence>
<protein>
    <recommendedName>
        <fullName evidence="2">Interleukin-4 inducing immunoglobulin-binding domain-containing protein</fullName>
    </recommendedName>
</protein>
<dbReference type="AlphaFoldDB" id="A0A8S9Z560"/>
<feature type="chain" id="PRO_5035728096" description="Interleukin-4 inducing immunoglobulin-binding domain-containing protein" evidence="1">
    <location>
        <begin position="20"/>
        <end position="232"/>
    </location>
</feature>
<feature type="signal peptide" evidence="1">
    <location>
        <begin position="1"/>
        <end position="19"/>
    </location>
</feature>
<dbReference type="EMBL" id="JTDE01000624">
    <property type="protein sequence ID" value="KAF7260750.1"/>
    <property type="molecule type" value="Genomic_DNA"/>
</dbReference>
<keyword evidence="1" id="KW-0732">Signal</keyword>
<evidence type="ECO:0000259" key="2">
    <source>
        <dbReference type="Pfam" id="PF18258"/>
    </source>
</evidence>
<keyword evidence="4" id="KW-1185">Reference proteome</keyword>
<dbReference type="InterPro" id="IPR011024">
    <property type="entry name" value="G_crystallin-like"/>
</dbReference>
<evidence type="ECO:0000256" key="1">
    <source>
        <dbReference type="SAM" id="SignalP"/>
    </source>
</evidence>
<evidence type="ECO:0000313" key="4">
    <source>
        <dbReference type="Proteomes" id="UP000822476"/>
    </source>
</evidence>
<organism evidence="3 4">
    <name type="scientific">Paragonimus skrjabini miyazakii</name>
    <dbReference type="NCBI Taxonomy" id="59628"/>
    <lineage>
        <taxon>Eukaryota</taxon>
        <taxon>Metazoa</taxon>
        <taxon>Spiralia</taxon>
        <taxon>Lophotrochozoa</taxon>
        <taxon>Platyhelminthes</taxon>
        <taxon>Trematoda</taxon>
        <taxon>Digenea</taxon>
        <taxon>Plagiorchiida</taxon>
        <taxon>Troglotremata</taxon>
        <taxon>Troglotrematidae</taxon>
        <taxon>Paragonimus</taxon>
    </lineage>
</organism>
<sequence>MLWKSILTVWSVLSIGLQAETVDKLLASFYISELDSTELDEPKLLRDAVREPNLTCLRLYAESRFQGSWSDFCSSNELLRFDTMFNTQSVCAPKDQWWDKKRYWLLFEQPQFHGPYIILSEKDCIRHLPRVLRTVGSVLKCVQSGLIRPNIHCEFPPKPWREFRQLNELEIRAQVDNIVRRNAEIGPMTIKGVQNGDQEDPQVKFTSHTLDKLQAGAVEWKKQEAATSDSAT</sequence>
<dbReference type="Proteomes" id="UP000822476">
    <property type="component" value="Unassembled WGS sequence"/>
</dbReference>
<dbReference type="OrthoDB" id="6221393at2759"/>
<name>A0A8S9Z560_9TREM</name>
<gene>
    <name evidence="3" type="ORF">EG68_02099</name>
</gene>